<dbReference type="SMART" id="SM00317">
    <property type="entry name" value="SET"/>
    <property type="match status" value="1"/>
</dbReference>
<dbReference type="GO" id="GO:0002039">
    <property type="term" value="F:p53 binding"/>
    <property type="evidence" value="ECO:0007669"/>
    <property type="project" value="InterPro"/>
</dbReference>
<organism evidence="8 9">
    <name type="scientific">Mesorhabditis spiculigera</name>
    <dbReference type="NCBI Taxonomy" id="96644"/>
    <lineage>
        <taxon>Eukaryota</taxon>
        <taxon>Metazoa</taxon>
        <taxon>Ecdysozoa</taxon>
        <taxon>Nematoda</taxon>
        <taxon>Chromadorea</taxon>
        <taxon>Rhabditida</taxon>
        <taxon>Rhabditina</taxon>
        <taxon>Rhabditomorpha</taxon>
        <taxon>Rhabditoidea</taxon>
        <taxon>Rhabditidae</taxon>
        <taxon>Mesorhabditinae</taxon>
        <taxon>Mesorhabditis</taxon>
    </lineage>
</organism>
<dbReference type="Pfam" id="PF05033">
    <property type="entry name" value="Pre-SET"/>
    <property type="match status" value="1"/>
</dbReference>
<dbReference type="Gene3D" id="2.170.270.10">
    <property type="entry name" value="SET domain"/>
    <property type="match status" value="1"/>
</dbReference>
<gene>
    <name evidence="8" type="ORF">MSPICULIGERA_LOCUS21141</name>
</gene>
<dbReference type="Proteomes" id="UP001177023">
    <property type="component" value="Unassembled WGS sequence"/>
</dbReference>
<dbReference type="PANTHER" id="PTHR46307:SF4">
    <property type="entry name" value="G9A, ISOFORM B"/>
    <property type="match status" value="1"/>
</dbReference>
<dbReference type="PROSITE" id="PS50280">
    <property type="entry name" value="SET"/>
    <property type="match status" value="1"/>
</dbReference>
<dbReference type="GO" id="GO:0000785">
    <property type="term" value="C:chromatin"/>
    <property type="evidence" value="ECO:0007669"/>
    <property type="project" value="TreeGrafter"/>
</dbReference>
<proteinExistence type="predicted"/>
<evidence type="ECO:0000313" key="9">
    <source>
        <dbReference type="Proteomes" id="UP001177023"/>
    </source>
</evidence>
<evidence type="ECO:0000313" key="8">
    <source>
        <dbReference type="EMBL" id="CAJ0583023.1"/>
    </source>
</evidence>
<evidence type="ECO:0000259" key="6">
    <source>
        <dbReference type="PROSITE" id="PS50280"/>
    </source>
</evidence>
<keyword evidence="4" id="KW-0949">S-adenosyl-L-methionine</keyword>
<reference evidence="8" key="1">
    <citation type="submission" date="2023-06" db="EMBL/GenBank/DDBJ databases">
        <authorList>
            <person name="Delattre M."/>
        </authorList>
    </citation>
    <scope>NUCLEOTIDE SEQUENCE</scope>
    <source>
        <strain evidence="8">AF72</strain>
    </source>
</reference>
<sequence length="311" mass="34359">MRGTSNEGQEEAEEHEALENLSLEENNPAPPPPPGLIHPDISLGLERFCVPVFNTVDDTRLTVGNFAYTNRVLDSQGICKEHRTVLVDGCVCGRSCLTMDCCCSTIPYSDDGRLPMDQLNSEEYIASSKNTGVIFECAEACECSLQCGNRVAQKGAVHPVQIYRTEKKGWAVRTVDALPIGTFVGEYTGELKNEGDGSGEYLFETKIGEMSCTIDAKVFGNFTRFVNHSCSPNLYATSIVWDDATEPYVHICFFTLNDVEPGAELTVDYGSEWWRENIYKFPCRCGSSNCGFNEVERDKVLMLAEGSISSL</sequence>
<feature type="domain" description="SET" evidence="6">
    <location>
        <begin position="158"/>
        <end position="270"/>
    </location>
</feature>
<dbReference type="InterPro" id="IPR007728">
    <property type="entry name" value="Pre-SET_dom"/>
</dbReference>
<evidence type="ECO:0000256" key="3">
    <source>
        <dbReference type="ARBA" id="ARBA00022603"/>
    </source>
</evidence>
<evidence type="ECO:0000256" key="4">
    <source>
        <dbReference type="ARBA" id="ARBA00022691"/>
    </source>
</evidence>
<evidence type="ECO:0000256" key="2">
    <source>
        <dbReference type="ARBA" id="ARBA00022454"/>
    </source>
</evidence>
<dbReference type="GO" id="GO:0005634">
    <property type="term" value="C:nucleus"/>
    <property type="evidence" value="ECO:0007669"/>
    <property type="project" value="InterPro"/>
</dbReference>
<dbReference type="SMART" id="SM00468">
    <property type="entry name" value="PreSET"/>
    <property type="match status" value="1"/>
</dbReference>
<protein>
    <recommendedName>
        <fullName evidence="10">SET domain-containing protein</fullName>
    </recommendedName>
</protein>
<evidence type="ECO:0000256" key="5">
    <source>
        <dbReference type="SAM" id="MobiDB-lite"/>
    </source>
</evidence>
<dbReference type="GO" id="GO:0046974">
    <property type="term" value="F:histone H3K9 methyltransferase activity"/>
    <property type="evidence" value="ECO:0007669"/>
    <property type="project" value="TreeGrafter"/>
</dbReference>
<keyword evidence="3" id="KW-0808">Transferase</keyword>
<name>A0AA36G7T7_9BILA</name>
<evidence type="ECO:0000256" key="1">
    <source>
        <dbReference type="ARBA" id="ARBA00004286"/>
    </source>
</evidence>
<dbReference type="PROSITE" id="PS50867">
    <property type="entry name" value="PRE_SET"/>
    <property type="match status" value="1"/>
</dbReference>
<keyword evidence="2" id="KW-0158">Chromosome</keyword>
<dbReference type="PANTHER" id="PTHR46307">
    <property type="entry name" value="G9A, ISOFORM B"/>
    <property type="match status" value="1"/>
</dbReference>
<evidence type="ECO:0000259" key="7">
    <source>
        <dbReference type="PROSITE" id="PS50867"/>
    </source>
</evidence>
<feature type="region of interest" description="Disordered" evidence="5">
    <location>
        <begin position="1"/>
        <end position="37"/>
    </location>
</feature>
<dbReference type="Pfam" id="PF00856">
    <property type="entry name" value="SET"/>
    <property type="match status" value="1"/>
</dbReference>
<feature type="non-terminal residue" evidence="8">
    <location>
        <position position="311"/>
    </location>
</feature>
<dbReference type="InterPro" id="IPR043550">
    <property type="entry name" value="EHMT1/EHMT2"/>
</dbReference>
<accession>A0AA36G7T7</accession>
<dbReference type="SUPFAM" id="SSF82199">
    <property type="entry name" value="SET domain"/>
    <property type="match status" value="1"/>
</dbReference>
<feature type="domain" description="Pre-SET" evidence="7">
    <location>
        <begin position="88"/>
        <end position="155"/>
    </location>
</feature>
<comment type="subcellular location">
    <subcellularLocation>
        <location evidence="1">Chromosome</location>
    </subcellularLocation>
</comment>
<keyword evidence="9" id="KW-1185">Reference proteome</keyword>
<dbReference type="InterPro" id="IPR046341">
    <property type="entry name" value="SET_dom_sf"/>
</dbReference>
<comment type="caution">
    <text evidence="8">The sequence shown here is derived from an EMBL/GenBank/DDBJ whole genome shotgun (WGS) entry which is preliminary data.</text>
</comment>
<dbReference type="GO" id="GO:0000122">
    <property type="term" value="P:negative regulation of transcription by RNA polymerase II"/>
    <property type="evidence" value="ECO:0007669"/>
    <property type="project" value="TreeGrafter"/>
</dbReference>
<evidence type="ECO:0008006" key="10">
    <source>
        <dbReference type="Google" id="ProtNLM"/>
    </source>
</evidence>
<dbReference type="EMBL" id="CATQJA010002665">
    <property type="protein sequence ID" value="CAJ0583023.1"/>
    <property type="molecule type" value="Genomic_DNA"/>
</dbReference>
<dbReference type="InterPro" id="IPR001214">
    <property type="entry name" value="SET_dom"/>
</dbReference>
<dbReference type="AlphaFoldDB" id="A0AA36G7T7"/>
<dbReference type="GO" id="GO:0008270">
    <property type="term" value="F:zinc ion binding"/>
    <property type="evidence" value="ECO:0007669"/>
    <property type="project" value="InterPro"/>
</dbReference>
<dbReference type="GO" id="GO:0032259">
    <property type="term" value="P:methylation"/>
    <property type="evidence" value="ECO:0007669"/>
    <property type="project" value="UniProtKB-KW"/>
</dbReference>
<keyword evidence="3" id="KW-0489">Methyltransferase</keyword>